<reference evidence="3 4" key="1">
    <citation type="submission" date="2020-10" db="EMBL/GenBank/DDBJ databases">
        <title>Phylogeny of dyella-like bacteria.</title>
        <authorList>
            <person name="Fu J."/>
        </authorList>
    </citation>
    <scope>NUCLEOTIDE SEQUENCE [LARGE SCALE GENOMIC DNA]</scope>
    <source>
        <strain evidence="3 4">JP1</strain>
    </source>
</reference>
<evidence type="ECO:0000313" key="3">
    <source>
        <dbReference type="EMBL" id="MFK2901817.1"/>
    </source>
</evidence>
<protein>
    <submittedName>
        <fullName evidence="3">Response regulator</fullName>
    </submittedName>
</protein>
<accession>A0ABW8JL13</accession>
<name>A0ABW8JL13_9GAMM</name>
<dbReference type="InterPro" id="IPR011006">
    <property type="entry name" value="CheY-like_superfamily"/>
</dbReference>
<organism evidence="3 4">
    <name type="scientific">Dyella jejuensis</name>
    <dbReference type="NCBI Taxonomy" id="1432009"/>
    <lineage>
        <taxon>Bacteria</taxon>
        <taxon>Pseudomonadati</taxon>
        <taxon>Pseudomonadota</taxon>
        <taxon>Gammaproteobacteria</taxon>
        <taxon>Lysobacterales</taxon>
        <taxon>Rhodanobacteraceae</taxon>
        <taxon>Dyella</taxon>
    </lineage>
</organism>
<dbReference type="Gene3D" id="3.40.50.2300">
    <property type="match status" value="1"/>
</dbReference>
<gene>
    <name evidence="3" type="ORF">ISP15_15875</name>
</gene>
<dbReference type="SMART" id="SM00448">
    <property type="entry name" value="REC"/>
    <property type="match status" value="1"/>
</dbReference>
<evidence type="ECO:0000256" key="1">
    <source>
        <dbReference type="PROSITE-ProRule" id="PRU00169"/>
    </source>
</evidence>
<dbReference type="SUPFAM" id="SSF52172">
    <property type="entry name" value="CheY-like"/>
    <property type="match status" value="1"/>
</dbReference>
<dbReference type="PROSITE" id="PS50110">
    <property type="entry name" value="RESPONSE_REGULATORY"/>
    <property type="match status" value="1"/>
</dbReference>
<proteinExistence type="predicted"/>
<keyword evidence="1" id="KW-0597">Phosphoprotein</keyword>
<dbReference type="Proteomes" id="UP001620461">
    <property type="component" value="Unassembled WGS sequence"/>
</dbReference>
<sequence>MHVLVVEDDLDTRDLLHHALLKAGYEVSLARGVSDALRLSRLHPDIGVVIMDMHRGHRLSILEMTHEMRQYLPHGHYVLASGEWDALEPSCQRDMTVLRKPYGMNDLLHAVRRCDTRRENLLVTLLAEPMLLPA</sequence>
<dbReference type="CDD" id="cd00156">
    <property type="entry name" value="REC"/>
    <property type="match status" value="1"/>
</dbReference>
<comment type="caution">
    <text evidence="3">The sequence shown here is derived from an EMBL/GenBank/DDBJ whole genome shotgun (WGS) entry which is preliminary data.</text>
</comment>
<feature type="modified residue" description="4-aspartylphosphate" evidence="1">
    <location>
        <position position="52"/>
    </location>
</feature>
<feature type="domain" description="Response regulatory" evidence="2">
    <location>
        <begin position="2"/>
        <end position="115"/>
    </location>
</feature>
<dbReference type="InterPro" id="IPR001789">
    <property type="entry name" value="Sig_transdc_resp-reg_receiver"/>
</dbReference>
<evidence type="ECO:0000259" key="2">
    <source>
        <dbReference type="PROSITE" id="PS50110"/>
    </source>
</evidence>
<dbReference type="EMBL" id="JADIKJ010000018">
    <property type="protein sequence ID" value="MFK2901817.1"/>
    <property type="molecule type" value="Genomic_DNA"/>
</dbReference>
<keyword evidence="4" id="KW-1185">Reference proteome</keyword>
<evidence type="ECO:0000313" key="4">
    <source>
        <dbReference type="Proteomes" id="UP001620461"/>
    </source>
</evidence>
<dbReference type="RefSeq" id="WP_404548673.1">
    <property type="nucleotide sequence ID" value="NZ_JADIKJ010000018.1"/>
</dbReference>